<evidence type="ECO:0000313" key="3">
    <source>
        <dbReference type="EMBL" id="RKS73978.1"/>
    </source>
</evidence>
<keyword evidence="1" id="KW-0808">Transferase</keyword>
<dbReference type="Pfam" id="PF13581">
    <property type="entry name" value="HATPase_c_2"/>
    <property type="match status" value="1"/>
</dbReference>
<keyword evidence="4" id="KW-1185">Reference proteome</keyword>
<dbReference type="InParanoid" id="A0A420XP59"/>
<dbReference type="InterPro" id="IPR036890">
    <property type="entry name" value="HATPase_C_sf"/>
</dbReference>
<dbReference type="Proteomes" id="UP000281955">
    <property type="component" value="Unassembled WGS sequence"/>
</dbReference>
<dbReference type="InterPro" id="IPR050267">
    <property type="entry name" value="Anti-sigma-factor_SerPK"/>
</dbReference>
<dbReference type="PANTHER" id="PTHR35526">
    <property type="entry name" value="ANTI-SIGMA-F FACTOR RSBW-RELATED"/>
    <property type="match status" value="1"/>
</dbReference>
<accession>A0A420XP59</accession>
<evidence type="ECO:0000256" key="1">
    <source>
        <dbReference type="ARBA" id="ARBA00022527"/>
    </source>
</evidence>
<sequence length="129" mass="13602">MCSTTAPVQLVLAPRTDSGAVARRFLRAATCADHPGAMLDDAALLVSEVVANAVRHGAPPIVLSVECLSARELEVAVRDGSPTDPLPRVASELDESGRGMALVAALSESWGTRHDATGKQVWFRVRKTA</sequence>
<dbReference type="Gene3D" id="3.30.565.10">
    <property type="entry name" value="Histidine kinase-like ATPase, C-terminal domain"/>
    <property type="match status" value="1"/>
</dbReference>
<gene>
    <name evidence="3" type="ORF">CLV35_2476</name>
</gene>
<dbReference type="PANTHER" id="PTHR35526:SF3">
    <property type="entry name" value="ANTI-SIGMA-F FACTOR RSBW"/>
    <property type="match status" value="1"/>
</dbReference>
<dbReference type="EMBL" id="RBWV01000012">
    <property type="protein sequence ID" value="RKS73978.1"/>
    <property type="molecule type" value="Genomic_DNA"/>
</dbReference>
<dbReference type="SUPFAM" id="SSF55874">
    <property type="entry name" value="ATPase domain of HSP90 chaperone/DNA topoisomerase II/histidine kinase"/>
    <property type="match status" value="1"/>
</dbReference>
<feature type="domain" description="Histidine kinase/HSP90-like ATPase" evidence="2">
    <location>
        <begin position="19"/>
        <end position="124"/>
    </location>
</feature>
<evidence type="ECO:0000313" key="4">
    <source>
        <dbReference type="Proteomes" id="UP000281955"/>
    </source>
</evidence>
<keyword evidence="1" id="KW-0723">Serine/threonine-protein kinase</keyword>
<dbReference type="AlphaFoldDB" id="A0A420XP59"/>
<dbReference type="InterPro" id="IPR003594">
    <property type="entry name" value="HATPase_dom"/>
</dbReference>
<organism evidence="3 4">
    <name type="scientific">Motilibacter peucedani</name>
    <dbReference type="NCBI Taxonomy" id="598650"/>
    <lineage>
        <taxon>Bacteria</taxon>
        <taxon>Bacillati</taxon>
        <taxon>Actinomycetota</taxon>
        <taxon>Actinomycetes</taxon>
        <taxon>Motilibacterales</taxon>
        <taxon>Motilibacteraceae</taxon>
        <taxon>Motilibacter</taxon>
    </lineage>
</organism>
<proteinExistence type="predicted"/>
<keyword evidence="1" id="KW-0418">Kinase</keyword>
<evidence type="ECO:0000259" key="2">
    <source>
        <dbReference type="Pfam" id="PF13581"/>
    </source>
</evidence>
<reference evidence="3 4" key="1">
    <citation type="submission" date="2018-10" db="EMBL/GenBank/DDBJ databases">
        <title>Genomic Encyclopedia of Archaeal and Bacterial Type Strains, Phase II (KMG-II): from individual species to whole genera.</title>
        <authorList>
            <person name="Goeker M."/>
        </authorList>
    </citation>
    <scope>NUCLEOTIDE SEQUENCE [LARGE SCALE GENOMIC DNA]</scope>
    <source>
        <strain evidence="3 4">RP-AC37</strain>
    </source>
</reference>
<dbReference type="GO" id="GO:0004674">
    <property type="term" value="F:protein serine/threonine kinase activity"/>
    <property type="evidence" value="ECO:0007669"/>
    <property type="project" value="UniProtKB-KW"/>
</dbReference>
<protein>
    <submittedName>
        <fullName evidence="3">Anti-sigma regulatory factor (Ser/Thr protein kinase)</fullName>
    </submittedName>
</protein>
<comment type="caution">
    <text evidence="3">The sequence shown here is derived from an EMBL/GenBank/DDBJ whole genome shotgun (WGS) entry which is preliminary data.</text>
</comment>
<dbReference type="CDD" id="cd16936">
    <property type="entry name" value="HATPase_RsbW-like"/>
    <property type="match status" value="1"/>
</dbReference>
<name>A0A420XP59_9ACTN</name>
<dbReference type="OrthoDB" id="3473090at2"/>